<protein>
    <submittedName>
        <fullName evidence="7">ATP-dependent DNA helicase RecG</fullName>
    </submittedName>
</protein>
<dbReference type="PATRIC" id="fig|1619087.5.peg.317"/>
<evidence type="ECO:0000256" key="3">
    <source>
        <dbReference type="ARBA" id="ARBA00022806"/>
    </source>
</evidence>
<dbReference type="Pfam" id="PF00270">
    <property type="entry name" value="DEAD"/>
    <property type="match status" value="1"/>
</dbReference>
<dbReference type="PANTHER" id="PTHR47964">
    <property type="entry name" value="ATP-DEPENDENT DNA HELICASE HOMOLOG RECG, CHLOROPLASTIC"/>
    <property type="match status" value="1"/>
</dbReference>
<evidence type="ECO:0000313" key="8">
    <source>
        <dbReference type="Proteomes" id="UP000034852"/>
    </source>
</evidence>
<keyword evidence="5" id="KW-0234">DNA repair</keyword>
<dbReference type="InterPro" id="IPR047112">
    <property type="entry name" value="RecG/Mfd"/>
</dbReference>
<evidence type="ECO:0000313" key="7">
    <source>
        <dbReference type="EMBL" id="KKQ35561.1"/>
    </source>
</evidence>
<sequence length="435" mass="49903">MKLNDPVSKIPLIGPKYRELLSSLGILTINDLLFYFPRNYFDSSIRHRITDLNREEKLAFVATVLKIKSIRIRGRRMTIQTATVEDESAQIDLVWFNQPFLKKSLKAGNQYIFSGKLNPKSYKPQVQSPDYEELKEKQTHVGLITPIYPLTAGLSNKWLRSRVQWLTDKLEYIEDLRETLPENIIDEYKLISHKQALESIHFPENEGILQKAKNRLAFEELLAIQRKILKRRRAIAKYHGPRIKPARELLDKFIKSLPFSLTKDQEGAIQEILTDFEDEHPMNRLLSGDVGSGKTIIAIAASLLVVNSGHQVVIMVPTTVLADQHYKTFSEILQDFNIKVQLVSSNSKGNEIDPGTDKADIIIGTHAVLYQKYEHLDKLGLIIIDEQHRFGVEQRSELRKSFTDKTKKISPHFLSMTATPIPRTLALTISLRKEK</sequence>
<dbReference type="GO" id="GO:0003678">
    <property type="term" value="F:DNA helicase activity"/>
    <property type="evidence" value="ECO:0007669"/>
    <property type="project" value="TreeGrafter"/>
</dbReference>
<dbReference type="Gene3D" id="2.40.50.140">
    <property type="entry name" value="Nucleic acid-binding proteins"/>
    <property type="match status" value="1"/>
</dbReference>
<dbReference type="GO" id="GO:0006281">
    <property type="term" value="P:DNA repair"/>
    <property type="evidence" value="ECO:0007669"/>
    <property type="project" value="UniProtKB-KW"/>
</dbReference>
<keyword evidence="4" id="KW-0238">DNA-binding</keyword>
<dbReference type="PROSITE" id="PS51192">
    <property type="entry name" value="HELICASE_ATP_BIND_1"/>
    <property type="match status" value="1"/>
</dbReference>
<dbReference type="EMBL" id="LBTH01000022">
    <property type="protein sequence ID" value="KKQ35561.1"/>
    <property type="molecule type" value="Genomic_DNA"/>
</dbReference>
<dbReference type="InterPro" id="IPR012340">
    <property type="entry name" value="NA-bd_OB-fold"/>
</dbReference>
<dbReference type="SUPFAM" id="SSF50249">
    <property type="entry name" value="Nucleic acid-binding proteins"/>
    <property type="match status" value="1"/>
</dbReference>
<evidence type="ECO:0000256" key="5">
    <source>
        <dbReference type="ARBA" id="ARBA00023204"/>
    </source>
</evidence>
<dbReference type="CDD" id="cd04488">
    <property type="entry name" value="RecG_wedge_OBF"/>
    <property type="match status" value="1"/>
</dbReference>
<reference evidence="7 8" key="1">
    <citation type="journal article" date="2015" name="Nature">
        <title>rRNA introns, odd ribosomes, and small enigmatic genomes across a large radiation of phyla.</title>
        <authorList>
            <person name="Brown C.T."/>
            <person name="Hug L.A."/>
            <person name="Thomas B.C."/>
            <person name="Sharon I."/>
            <person name="Castelle C.J."/>
            <person name="Singh A."/>
            <person name="Wilkins M.J."/>
            <person name="Williams K.H."/>
            <person name="Banfield J.F."/>
        </authorList>
    </citation>
    <scope>NUCLEOTIDE SEQUENCE [LARGE SCALE GENOMIC DNA]</scope>
</reference>
<dbReference type="SUPFAM" id="SSF52540">
    <property type="entry name" value="P-loop containing nucleoside triphosphate hydrolases"/>
    <property type="match status" value="1"/>
</dbReference>
<keyword evidence="1" id="KW-0227">DNA damage</keyword>
<keyword evidence="3 7" id="KW-0067">ATP-binding</keyword>
<dbReference type="Pfam" id="PF17191">
    <property type="entry name" value="RecG_wedge"/>
    <property type="match status" value="1"/>
</dbReference>
<dbReference type="PANTHER" id="PTHR47964:SF1">
    <property type="entry name" value="ATP-DEPENDENT DNA HELICASE HOMOLOG RECG, CHLOROPLASTIC"/>
    <property type="match status" value="1"/>
</dbReference>
<dbReference type="GO" id="GO:0003677">
    <property type="term" value="F:DNA binding"/>
    <property type="evidence" value="ECO:0007669"/>
    <property type="project" value="UniProtKB-KW"/>
</dbReference>
<name>A0A0G0K4I9_9BACT</name>
<dbReference type="InterPro" id="IPR027417">
    <property type="entry name" value="P-loop_NTPase"/>
</dbReference>
<dbReference type="Gene3D" id="3.40.50.300">
    <property type="entry name" value="P-loop containing nucleotide triphosphate hydrolases"/>
    <property type="match status" value="1"/>
</dbReference>
<dbReference type="InterPro" id="IPR014001">
    <property type="entry name" value="Helicase_ATP-bd"/>
</dbReference>
<gene>
    <name evidence="7" type="ORF">US52_C0022G0010</name>
</gene>
<evidence type="ECO:0000256" key="2">
    <source>
        <dbReference type="ARBA" id="ARBA00022801"/>
    </source>
</evidence>
<keyword evidence="3 7" id="KW-0547">Nucleotide-binding</keyword>
<dbReference type="GO" id="GO:0005524">
    <property type="term" value="F:ATP binding"/>
    <property type="evidence" value="ECO:0007669"/>
    <property type="project" value="InterPro"/>
</dbReference>
<evidence type="ECO:0000256" key="1">
    <source>
        <dbReference type="ARBA" id="ARBA00022763"/>
    </source>
</evidence>
<dbReference type="InterPro" id="IPR033454">
    <property type="entry name" value="RecG_wedge"/>
</dbReference>
<proteinExistence type="predicted"/>
<dbReference type="GO" id="GO:0016787">
    <property type="term" value="F:hydrolase activity"/>
    <property type="evidence" value="ECO:0007669"/>
    <property type="project" value="UniProtKB-KW"/>
</dbReference>
<dbReference type="AlphaFoldDB" id="A0A0G0K4I9"/>
<evidence type="ECO:0000256" key="4">
    <source>
        <dbReference type="ARBA" id="ARBA00023125"/>
    </source>
</evidence>
<comment type="caution">
    <text evidence="7">The sequence shown here is derived from an EMBL/GenBank/DDBJ whole genome shotgun (WGS) entry which is preliminary data.</text>
</comment>
<organism evidence="7 8">
    <name type="scientific">candidate division WS6 bacterium GW2011_GWA2_37_6</name>
    <dbReference type="NCBI Taxonomy" id="1619087"/>
    <lineage>
        <taxon>Bacteria</taxon>
        <taxon>Candidatus Dojkabacteria</taxon>
    </lineage>
</organism>
<keyword evidence="3 7" id="KW-0347">Helicase</keyword>
<evidence type="ECO:0000259" key="6">
    <source>
        <dbReference type="PROSITE" id="PS51192"/>
    </source>
</evidence>
<dbReference type="Proteomes" id="UP000034852">
    <property type="component" value="Unassembled WGS sequence"/>
</dbReference>
<feature type="domain" description="Helicase ATP-binding" evidence="6">
    <location>
        <begin position="275"/>
        <end position="435"/>
    </location>
</feature>
<accession>A0A0G0K4I9</accession>
<dbReference type="SMART" id="SM00487">
    <property type="entry name" value="DEXDc"/>
    <property type="match status" value="1"/>
</dbReference>
<keyword evidence="2" id="KW-0378">Hydrolase</keyword>
<dbReference type="InterPro" id="IPR011545">
    <property type="entry name" value="DEAD/DEAH_box_helicase_dom"/>
</dbReference>